<dbReference type="EMBL" id="ACOU01000002">
    <property type="protein sequence ID" value="EKX73492.1"/>
    <property type="molecule type" value="Genomic_DNA"/>
</dbReference>
<evidence type="ECO:0000313" key="9">
    <source>
        <dbReference type="Proteomes" id="UP000031512"/>
    </source>
</evidence>
<keyword evidence="9" id="KW-1185">Reference proteome</keyword>
<keyword evidence="2 5" id="KW-0863">Zinc-finger</keyword>
<evidence type="ECO:0000259" key="7">
    <source>
        <dbReference type="PROSITE" id="PS50103"/>
    </source>
</evidence>
<evidence type="ECO:0000256" key="3">
    <source>
        <dbReference type="ARBA" id="ARBA00022833"/>
    </source>
</evidence>
<keyword evidence="3 5" id="KW-0862">Zinc</keyword>
<dbReference type="GeneID" id="15807896"/>
<protein>
    <recommendedName>
        <fullName evidence="7">C3H1-type domain-containing protein</fullName>
    </recommendedName>
</protein>
<dbReference type="PANTHER" id="PTHR14089:SF6">
    <property type="entry name" value="PRE-MRNA-SPLICING FACTOR RBM22"/>
    <property type="match status" value="1"/>
</dbReference>
<dbReference type="InterPro" id="IPR036855">
    <property type="entry name" value="Znf_CCCH_sf"/>
</dbReference>
<organism evidence="8 9">
    <name type="scientific">Theileria equi strain WA</name>
    <dbReference type="NCBI Taxonomy" id="1537102"/>
    <lineage>
        <taxon>Eukaryota</taxon>
        <taxon>Sar</taxon>
        <taxon>Alveolata</taxon>
        <taxon>Apicomplexa</taxon>
        <taxon>Aconoidasida</taxon>
        <taxon>Piroplasmida</taxon>
        <taxon>Theileriidae</taxon>
        <taxon>Theileria</taxon>
    </lineage>
</organism>
<dbReference type="SMART" id="SM00356">
    <property type="entry name" value="ZnF_C3H1"/>
    <property type="match status" value="1"/>
</dbReference>
<feature type="region of interest" description="Disordered" evidence="6">
    <location>
        <begin position="210"/>
        <end position="237"/>
    </location>
</feature>
<dbReference type="GO" id="GO:0036002">
    <property type="term" value="F:pre-mRNA binding"/>
    <property type="evidence" value="ECO:0007669"/>
    <property type="project" value="TreeGrafter"/>
</dbReference>
<dbReference type="InterPro" id="IPR048995">
    <property type="entry name" value="STL11/RBM22-like_N"/>
</dbReference>
<gene>
    <name evidence="8" type="ORF">BEWA_035280</name>
</gene>
<dbReference type="InterPro" id="IPR000571">
    <property type="entry name" value="Znf_CCCH"/>
</dbReference>
<dbReference type="eggNOG" id="KOG0153">
    <property type="taxonomic scope" value="Eukaryota"/>
</dbReference>
<dbReference type="Gene3D" id="4.10.1000.10">
    <property type="entry name" value="Zinc finger, CCCH-type"/>
    <property type="match status" value="1"/>
</dbReference>
<dbReference type="GO" id="GO:0000974">
    <property type="term" value="C:Prp19 complex"/>
    <property type="evidence" value="ECO:0007669"/>
    <property type="project" value="TreeGrafter"/>
</dbReference>
<dbReference type="Pfam" id="PF00642">
    <property type="entry name" value="zf-CCCH"/>
    <property type="match status" value="1"/>
</dbReference>
<evidence type="ECO:0000256" key="5">
    <source>
        <dbReference type="PROSITE-ProRule" id="PRU00723"/>
    </source>
</evidence>
<sequence>MERGLGIRRDVRKLSAEASEFPTLCETCLGPNPLIRMLRERSGKECKICERPFTMFRWKPGPKARYKQTIICQNCSKAKNLCQTCLFDLEYGLPVQVRDQFIKGGIELSDSKINLNYQLNKLENGQIDVAAQSAPNEMLSKLARTAPYYRRNKPRVCTFWLRNLCNRGEECPYLHEDVGHDPSLSKQNIRDRFKGENDPLALKILKGLEKEEKKEEEQQLPEGVYPSMLPKEAEKRM</sequence>
<dbReference type="VEuPathDB" id="PiroplasmaDB:BEWA_035280"/>
<dbReference type="GO" id="GO:0008270">
    <property type="term" value="F:zinc ion binding"/>
    <property type="evidence" value="ECO:0007669"/>
    <property type="project" value="UniProtKB-KW"/>
</dbReference>
<dbReference type="GO" id="GO:0017070">
    <property type="term" value="F:U6 snRNA binding"/>
    <property type="evidence" value="ECO:0007669"/>
    <property type="project" value="TreeGrafter"/>
</dbReference>
<feature type="domain" description="C3H1-type" evidence="7">
    <location>
        <begin position="151"/>
        <end position="178"/>
    </location>
</feature>
<dbReference type="PROSITE" id="PS50103">
    <property type="entry name" value="ZF_C3H1"/>
    <property type="match status" value="1"/>
</dbReference>
<evidence type="ECO:0000313" key="8">
    <source>
        <dbReference type="EMBL" id="EKX73492.1"/>
    </source>
</evidence>
<dbReference type="GO" id="GO:0071007">
    <property type="term" value="C:U2-type catalytic step 2 spliceosome"/>
    <property type="evidence" value="ECO:0007669"/>
    <property type="project" value="TreeGrafter"/>
</dbReference>
<name>L1LDG4_THEEQ</name>
<feature type="zinc finger region" description="C3H1-type" evidence="5">
    <location>
        <begin position="151"/>
        <end position="178"/>
    </location>
</feature>
<dbReference type="STRING" id="1537102.L1LDG4"/>
<evidence type="ECO:0000256" key="6">
    <source>
        <dbReference type="SAM" id="MobiDB-lite"/>
    </source>
</evidence>
<dbReference type="InterPro" id="IPR039171">
    <property type="entry name" value="Cwc2/Slt11"/>
</dbReference>
<proteinExistence type="predicted"/>
<evidence type="ECO:0000256" key="1">
    <source>
        <dbReference type="ARBA" id="ARBA00022723"/>
    </source>
</evidence>
<keyword evidence="1 5" id="KW-0479">Metal-binding</keyword>
<comment type="caution">
    <text evidence="8">The sequence shown here is derived from an EMBL/GenBank/DDBJ whole genome shotgun (WGS) entry which is preliminary data.</text>
</comment>
<evidence type="ECO:0000256" key="2">
    <source>
        <dbReference type="ARBA" id="ARBA00022771"/>
    </source>
</evidence>
<dbReference type="SUPFAM" id="SSF90229">
    <property type="entry name" value="CCCH zinc finger"/>
    <property type="match status" value="1"/>
</dbReference>
<dbReference type="RefSeq" id="XP_004832944.1">
    <property type="nucleotide sequence ID" value="XM_004832887.1"/>
</dbReference>
<keyword evidence="4" id="KW-0694">RNA-binding</keyword>
<dbReference type="Pfam" id="PF21369">
    <property type="entry name" value="STL11_N"/>
    <property type="match status" value="1"/>
</dbReference>
<dbReference type="Proteomes" id="UP000031512">
    <property type="component" value="Unassembled WGS sequence"/>
</dbReference>
<dbReference type="KEGG" id="beq:BEWA_035280"/>
<accession>L1LDG4</accession>
<reference evidence="8 9" key="1">
    <citation type="journal article" date="2012" name="BMC Genomics">
        <title>Comparative genomic analysis and phylogenetic position of Theileria equi.</title>
        <authorList>
            <person name="Kappmeyer L.S."/>
            <person name="Thiagarajan M."/>
            <person name="Herndon D.R."/>
            <person name="Ramsay J.D."/>
            <person name="Caler E."/>
            <person name="Djikeng A."/>
            <person name="Gillespie J.J."/>
            <person name="Lau A.O."/>
            <person name="Roalson E.H."/>
            <person name="Silva J.C."/>
            <person name="Silva M.G."/>
            <person name="Suarez C.E."/>
            <person name="Ueti M.W."/>
            <person name="Nene V.M."/>
            <person name="Mealey R.H."/>
            <person name="Knowles D.P."/>
            <person name="Brayton K.A."/>
        </authorList>
    </citation>
    <scope>NUCLEOTIDE SEQUENCE [LARGE SCALE GENOMIC DNA]</scope>
    <source>
        <strain evidence="8 9">WA</strain>
    </source>
</reference>
<dbReference type="OrthoDB" id="10259600at2759"/>
<dbReference type="PANTHER" id="PTHR14089">
    <property type="entry name" value="PRE-MRNA-SPLICING FACTOR RBM22"/>
    <property type="match status" value="1"/>
</dbReference>
<dbReference type="AlphaFoldDB" id="L1LDG4"/>
<evidence type="ECO:0000256" key="4">
    <source>
        <dbReference type="ARBA" id="ARBA00022884"/>
    </source>
</evidence>
<dbReference type="GO" id="GO:0071006">
    <property type="term" value="C:U2-type catalytic step 1 spliceosome"/>
    <property type="evidence" value="ECO:0007669"/>
    <property type="project" value="TreeGrafter"/>
</dbReference>